<evidence type="ECO:0000313" key="1">
    <source>
        <dbReference type="EMBL" id="QFF99256.1"/>
    </source>
</evidence>
<name>A0A5J6SMV9_9BACI</name>
<dbReference type="AlphaFoldDB" id="A0A5J6SMV9"/>
<organism evidence="1 2">
    <name type="scientific">Psychrobacillus glaciei</name>
    <dbReference type="NCBI Taxonomy" id="2283160"/>
    <lineage>
        <taxon>Bacteria</taxon>
        <taxon>Bacillati</taxon>
        <taxon>Bacillota</taxon>
        <taxon>Bacilli</taxon>
        <taxon>Bacillales</taxon>
        <taxon>Bacillaceae</taxon>
        <taxon>Psychrobacillus</taxon>
    </lineage>
</organism>
<dbReference type="RefSeq" id="WP_151700182.1">
    <property type="nucleotide sequence ID" value="NZ_CP031223.1"/>
</dbReference>
<evidence type="ECO:0000313" key="2">
    <source>
        <dbReference type="Proteomes" id="UP000325517"/>
    </source>
</evidence>
<sequence length="190" mass="21717">MKGLIFILFGISLVIIGCAPKNSTSEKVATSTSIQTEDSNQVTLTIDRQNNFTYLEELSKDKLETYNNFLLNGSVNQLSDFTPQEIVLVYMNLVFVHNIEKLYLLTYNGGQLPTVNVFIGEYPKNLSSELEMDYLMYRYYDDISINTASNEDVTIVQLEIAFGKSKYIKTYPLQQEDGIWKVAIYQKLEA</sequence>
<dbReference type="PROSITE" id="PS51257">
    <property type="entry name" value="PROKAR_LIPOPROTEIN"/>
    <property type="match status" value="1"/>
</dbReference>
<dbReference type="OrthoDB" id="2453836at2"/>
<dbReference type="Proteomes" id="UP000325517">
    <property type="component" value="Chromosome"/>
</dbReference>
<dbReference type="KEGG" id="psyo:PB01_10675"/>
<keyword evidence="2" id="KW-1185">Reference proteome</keyword>
<gene>
    <name evidence="1" type="ORF">PB01_10675</name>
</gene>
<protein>
    <submittedName>
        <fullName evidence="1">Uncharacterized protein</fullName>
    </submittedName>
</protein>
<proteinExistence type="predicted"/>
<accession>A0A5J6SMV9</accession>
<dbReference type="EMBL" id="CP031223">
    <property type="protein sequence ID" value="QFF99256.1"/>
    <property type="molecule type" value="Genomic_DNA"/>
</dbReference>
<reference evidence="1 2" key="1">
    <citation type="submission" date="2018-07" db="EMBL/GenBank/DDBJ databases">
        <title>Complete genome sequence of Psychrobacillus sp. PB01, isolated from iceberg, and comparative genome analysis of Psychrobacillus strains.</title>
        <authorList>
            <person name="Lee P.C."/>
        </authorList>
    </citation>
    <scope>NUCLEOTIDE SEQUENCE [LARGE SCALE GENOMIC DNA]</scope>
    <source>
        <strain evidence="1 2">PB01</strain>
    </source>
</reference>